<proteinExistence type="predicted"/>
<sequence length="219" mass="24843">MEQNNEKAINRLLRRSVPVTDLCVEQRGEGEEPSRRISGYAVRFNEWSKPFWGEWVEMIDPQAFDGCDMSDVRMCTDHGTDCVDVLARYRDGAGTLSIEIDAVGVKFSFEAPTTTRGNDILELVRRGDINECSFAFVVAEDSWSWKTANASQQYDQRVVKRIAKLYDLSIVIVGKYDNTSAVAERDAVDELRTEATRTAHKSLEVVRARDFLASELENF</sequence>
<keyword evidence="5" id="KW-1273">Viral capsid maturation</keyword>
<evidence type="ECO:0000256" key="3">
    <source>
        <dbReference type="ARBA" id="ARBA00022801"/>
    </source>
</evidence>
<keyword evidence="4" id="KW-0118">Viral capsid assembly</keyword>
<keyword evidence="1" id="KW-1188">Viral release from host cell</keyword>
<dbReference type="InterPro" id="IPR054613">
    <property type="entry name" value="Peptidase_S78_dom"/>
</dbReference>
<reference evidence="7" key="1">
    <citation type="journal article" date="2021" name="Proc. Natl. Acad. Sci. U.S.A.">
        <title>A Catalog of Tens of Thousands of Viruses from Human Metagenomes Reveals Hidden Associations with Chronic Diseases.</title>
        <authorList>
            <person name="Tisza M.J."/>
            <person name="Buck C.B."/>
        </authorList>
    </citation>
    <scope>NUCLEOTIDE SEQUENCE</scope>
    <source>
        <strain evidence="7">Ctqpo8</strain>
    </source>
</reference>
<evidence type="ECO:0000259" key="6">
    <source>
        <dbReference type="Pfam" id="PF04586"/>
    </source>
</evidence>
<accession>A0A8S5M2Q0</accession>
<name>A0A8S5M2Q0_9CAUD</name>
<evidence type="ECO:0000256" key="1">
    <source>
        <dbReference type="ARBA" id="ARBA00022612"/>
    </source>
</evidence>
<evidence type="ECO:0000256" key="2">
    <source>
        <dbReference type="ARBA" id="ARBA00022670"/>
    </source>
</evidence>
<evidence type="ECO:0000256" key="4">
    <source>
        <dbReference type="ARBA" id="ARBA00022950"/>
    </source>
</evidence>
<dbReference type="EMBL" id="BK014804">
    <property type="protein sequence ID" value="DAD76506.1"/>
    <property type="molecule type" value="Genomic_DNA"/>
</dbReference>
<dbReference type="GO" id="GO:0006508">
    <property type="term" value="P:proteolysis"/>
    <property type="evidence" value="ECO:0007669"/>
    <property type="project" value="UniProtKB-KW"/>
</dbReference>
<evidence type="ECO:0000313" key="7">
    <source>
        <dbReference type="EMBL" id="DAD76506.1"/>
    </source>
</evidence>
<evidence type="ECO:0000256" key="5">
    <source>
        <dbReference type="ARBA" id="ARBA00023045"/>
    </source>
</evidence>
<protein>
    <submittedName>
        <fullName evidence="7">Prohead serine protease</fullName>
    </submittedName>
</protein>
<organism evidence="7">
    <name type="scientific">Siphoviridae sp. ctqpo8</name>
    <dbReference type="NCBI Taxonomy" id="2826469"/>
    <lineage>
        <taxon>Viruses</taxon>
        <taxon>Duplodnaviria</taxon>
        <taxon>Heunggongvirae</taxon>
        <taxon>Uroviricota</taxon>
        <taxon>Caudoviricetes</taxon>
    </lineage>
</organism>
<feature type="domain" description="Prohead serine protease" evidence="6">
    <location>
        <begin position="31"/>
        <end position="189"/>
    </location>
</feature>
<dbReference type="Pfam" id="PF04586">
    <property type="entry name" value="Peptidase_S78"/>
    <property type="match status" value="1"/>
</dbReference>
<dbReference type="GO" id="GO:0046797">
    <property type="term" value="P:viral procapsid maturation"/>
    <property type="evidence" value="ECO:0007669"/>
    <property type="project" value="UniProtKB-KW"/>
</dbReference>
<dbReference type="GO" id="GO:0008233">
    <property type="term" value="F:peptidase activity"/>
    <property type="evidence" value="ECO:0007669"/>
    <property type="project" value="UniProtKB-KW"/>
</dbReference>
<keyword evidence="2 7" id="KW-0645">Protease</keyword>
<keyword evidence="3" id="KW-0378">Hydrolase</keyword>